<dbReference type="Pfam" id="PF05899">
    <property type="entry name" value="Cupin_3"/>
    <property type="match status" value="1"/>
</dbReference>
<dbReference type="Proteomes" id="UP000192721">
    <property type="component" value="Unassembled WGS sequence"/>
</dbReference>
<dbReference type="InterPro" id="IPR008579">
    <property type="entry name" value="UGlyAH_Cupin_dom"/>
</dbReference>
<dbReference type="RefSeq" id="WP_081555253.1">
    <property type="nucleotide sequence ID" value="NZ_MUKV01000008.1"/>
</dbReference>
<dbReference type="PANTHER" id="PTHR40943">
    <property type="entry name" value="CYTOPLASMIC PROTEIN-RELATED"/>
    <property type="match status" value="1"/>
</dbReference>
<dbReference type="InterPro" id="IPR011051">
    <property type="entry name" value="RmlC_Cupin_sf"/>
</dbReference>
<dbReference type="AlphaFoldDB" id="A0A1W0D398"/>
<proteinExistence type="predicted"/>
<reference evidence="2 3" key="1">
    <citation type="submission" date="2017-02" db="EMBL/GenBank/DDBJ databases">
        <title>Chromobacterium haemolyticum H5244.</title>
        <authorList>
            <person name="Gulvik C.A."/>
        </authorList>
    </citation>
    <scope>NUCLEOTIDE SEQUENCE [LARGE SCALE GENOMIC DNA]</scope>
    <source>
        <strain evidence="2 3">H5244</strain>
    </source>
</reference>
<protein>
    <submittedName>
        <fullName evidence="2">Transcriptional regulator</fullName>
    </submittedName>
</protein>
<dbReference type="CDD" id="cd02227">
    <property type="entry name" value="cupin_TM1112-like"/>
    <property type="match status" value="1"/>
</dbReference>
<organism evidence="2 3">
    <name type="scientific">Chromobacterium haemolyticum</name>
    <dbReference type="NCBI Taxonomy" id="394935"/>
    <lineage>
        <taxon>Bacteria</taxon>
        <taxon>Pseudomonadati</taxon>
        <taxon>Pseudomonadota</taxon>
        <taxon>Betaproteobacteria</taxon>
        <taxon>Neisseriales</taxon>
        <taxon>Chromobacteriaceae</taxon>
        <taxon>Chromobacterium</taxon>
    </lineage>
</organism>
<evidence type="ECO:0000259" key="1">
    <source>
        <dbReference type="Pfam" id="PF05899"/>
    </source>
</evidence>
<evidence type="ECO:0000313" key="3">
    <source>
        <dbReference type="Proteomes" id="UP000192721"/>
    </source>
</evidence>
<sequence length="126" mass="14147">MKQASDIIVFQRHEVALESFVAAEDRRIAGECRQSVANHYSDPSGQFHAGIWSGGLGCWKVRYSEHEFCTLLQGRVRVSDEAGHSVELAQGDHFVIPAGFVGTWQVLEPACKTYAVFEPRQPRDRE</sequence>
<name>A0A1W0D398_9NEIS</name>
<gene>
    <name evidence="2" type="ORF">B0T45_08365</name>
</gene>
<dbReference type="EMBL" id="MUKV01000008">
    <property type="protein sequence ID" value="OQS41418.1"/>
    <property type="molecule type" value="Genomic_DNA"/>
</dbReference>
<accession>A0A1W0D398</accession>
<dbReference type="SUPFAM" id="SSF51182">
    <property type="entry name" value="RmlC-like cupins"/>
    <property type="match status" value="1"/>
</dbReference>
<dbReference type="Gene3D" id="2.60.120.10">
    <property type="entry name" value="Jelly Rolls"/>
    <property type="match status" value="1"/>
</dbReference>
<dbReference type="PANTHER" id="PTHR40943:SF2">
    <property type="entry name" value="(S)-UREIDOGLYCINE AMINOHYDROLASE CUPIN DOMAIN-CONTAINING PROTEIN"/>
    <property type="match status" value="1"/>
</dbReference>
<feature type="domain" description="(S)-ureidoglycine aminohydrolase cupin" evidence="1">
    <location>
        <begin position="43"/>
        <end position="114"/>
    </location>
</feature>
<dbReference type="InterPro" id="IPR014710">
    <property type="entry name" value="RmlC-like_jellyroll"/>
</dbReference>
<evidence type="ECO:0000313" key="2">
    <source>
        <dbReference type="EMBL" id="OQS41418.1"/>
    </source>
</evidence>
<comment type="caution">
    <text evidence="2">The sequence shown here is derived from an EMBL/GenBank/DDBJ whole genome shotgun (WGS) entry which is preliminary data.</text>
</comment>